<accession>A0A562K832</accession>
<feature type="chain" id="PRO_5021810740" evidence="2">
    <location>
        <begin position="25"/>
        <end position="237"/>
    </location>
</feature>
<organism evidence="3 4">
    <name type="scientific">Sphingobium wenxiniae (strain DSM 21828 / CGMCC 1.7748 / JZ-1)</name>
    <dbReference type="NCBI Taxonomy" id="595605"/>
    <lineage>
        <taxon>Bacteria</taxon>
        <taxon>Pseudomonadati</taxon>
        <taxon>Pseudomonadota</taxon>
        <taxon>Alphaproteobacteria</taxon>
        <taxon>Sphingomonadales</taxon>
        <taxon>Sphingomonadaceae</taxon>
        <taxon>Sphingobium</taxon>
    </lineage>
</organism>
<evidence type="ECO:0000313" key="3">
    <source>
        <dbReference type="EMBL" id="TWH91588.1"/>
    </source>
</evidence>
<feature type="signal peptide" evidence="2">
    <location>
        <begin position="1"/>
        <end position="24"/>
    </location>
</feature>
<dbReference type="SUPFAM" id="SSF101082">
    <property type="entry name" value="Typo IV secretion system protein TraC"/>
    <property type="match status" value="1"/>
</dbReference>
<comment type="caution">
    <text evidence="3">The sequence shown here is derived from an EMBL/GenBank/DDBJ whole genome shotgun (WGS) entry which is preliminary data.</text>
</comment>
<evidence type="ECO:0000256" key="2">
    <source>
        <dbReference type="SAM" id="SignalP"/>
    </source>
</evidence>
<reference evidence="3 4" key="1">
    <citation type="journal article" date="2015" name="Stand. Genomic Sci.">
        <title>Genomic Encyclopedia of Bacterial and Archaeal Type Strains, Phase III: the genomes of soil and plant-associated and newly described type strains.</title>
        <authorList>
            <person name="Whitman W.B."/>
            <person name="Woyke T."/>
            <person name="Klenk H.P."/>
            <person name="Zhou Y."/>
            <person name="Lilburn T.G."/>
            <person name="Beck B.J."/>
            <person name="De Vos P."/>
            <person name="Vandamme P."/>
            <person name="Eisen J.A."/>
            <person name="Garrity G."/>
            <person name="Hugenholtz P."/>
            <person name="Kyrpides N.C."/>
        </authorList>
    </citation>
    <scope>NUCLEOTIDE SEQUENCE [LARGE SCALE GENOMIC DNA]</scope>
    <source>
        <strain evidence="3 4">CGMCC 1.7748</strain>
    </source>
</reference>
<sequence>MKTRLIGTALAALAALAIPTAASAQMAVVDVRAIAQALQTARNTLQQLQAAQDFYAKVNSVSNIRDVSNLLNNPLLQTVVPEGMQNSVQLVSADLATLGAIGNQARGLLDARDFSLGGMDQALGATQSILTKAASTNAAQQAYGEYLLESSDASSKGLTQLGTALGTATTLRQSQDIEARATIEGAQVSNRMLQLMAAEQAARARAALDAQEAFAASQRKTQQNIDSGALWPRWEGQ</sequence>
<keyword evidence="2" id="KW-0732">Signal</keyword>
<feature type="region of interest" description="Disordered" evidence="1">
    <location>
        <begin position="216"/>
        <end position="237"/>
    </location>
</feature>
<gene>
    <name evidence="3" type="ORF">IQ35_03101</name>
</gene>
<protein>
    <submittedName>
        <fullName evidence="3">Type IV secretion system VirB5/TraC/TraE/TrbJ family protein</fullName>
    </submittedName>
</protein>
<evidence type="ECO:0000256" key="1">
    <source>
        <dbReference type="SAM" id="MobiDB-lite"/>
    </source>
</evidence>
<dbReference type="InterPro" id="IPR023220">
    <property type="entry name" value="T4SS_VirB5-domain"/>
</dbReference>
<dbReference type="InterPro" id="IPR014158">
    <property type="entry name" value="T4SS_VirB5"/>
</dbReference>
<evidence type="ECO:0000313" key="4">
    <source>
        <dbReference type="Proteomes" id="UP000316624"/>
    </source>
</evidence>
<dbReference type="EMBL" id="VLKK01000014">
    <property type="protein sequence ID" value="TWH91588.1"/>
    <property type="molecule type" value="Genomic_DNA"/>
</dbReference>
<keyword evidence="4" id="KW-1185">Reference proteome</keyword>
<dbReference type="Pfam" id="PF07996">
    <property type="entry name" value="T4SS"/>
    <property type="match status" value="1"/>
</dbReference>
<dbReference type="AlphaFoldDB" id="A0A562K832"/>
<dbReference type="RefSeq" id="WP_158636675.1">
    <property type="nucleotide sequence ID" value="NZ_JACIIY010000025.1"/>
</dbReference>
<name>A0A562K832_SPHWJ</name>
<proteinExistence type="predicted"/>
<dbReference type="Gene3D" id="1.20.58.430">
    <property type="entry name" value="Type IV secretion system, VirB5-domain"/>
    <property type="match status" value="1"/>
</dbReference>
<dbReference type="Proteomes" id="UP000316624">
    <property type="component" value="Unassembled WGS sequence"/>
</dbReference>